<feature type="non-terminal residue" evidence="6">
    <location>
        <position position="190"/>
    </location>
</feature>
<reference evidence="6" key="1">
    <citation type="submission" date="2018-05" db="EMBL/GenBank/DDBJ databases">
        <authorList>
            <person name="Lanie J.A."/>
            <person name="Ng W.-L."/>
            <person name="Kazmierczak K.M."/>
            <person name="Andrzejewski T.M."/>
            <person name="Davidsen T.M."/>
            <person name="Wayne K.J."/>
            <person name="Tettelin H."/>
            <person name="Glass J.I."/>
            <person name="Rusch D."/>
            <person name="Podicherti R."/>
            <person name="Tsui H.-C.T."/>
            <person name="Winkler M.E."/>
        </authorList>
    </citation>
    <scope>NUCLEOTIDE SEQUENCE</scope>
</reference>
<keyword evidence="2" id="KW-0285">Flavoprotein</keyword>
<dbReference type="EMBL" id="UINC01057932">
    <property type="protein sequence ID" value="SVB79619.1"/>
    <property type="molecule type" value="Genomic_DNA"/>
</dbReference>
<feature type="domain" description="FAD/NAD(P)-binding" evidence="5">
    <location>
        <begin position="33"/>
        <end position="188"/>
    </location>
</feature>
<dbReference type="SUPFAM" id="SSF51905">
    <property type="entry name" value="FAD/NAD(P)-binding domain"/>
    <property type="match status" value="1"/>
</dbReference>
<dbReference type="Pfam" id="PF07992">
    <property type="entry name" value="Pyr_redox_2"/>
    <property type="match status" value="1"/>
</dbReference>
<gene>
    <name evidence="6" type="ORF">METZ01_LOCUS232473</name>
</gene>
<evidence type="ECO:0000256" key="3">
    <source>
        <dbReference type="ARBA" id="ARBA00022827"/>
    </source>
</evidence>
<evidence type="ECO:0000256" key="1">
    <source>
        <dbReference type="ARBA" id="ARBA00001974"/>
    </source>
</evidence>
<dbReference type="InterPro" id="IPR036188">
    <property type="entry name" value="FAD/NAD-bd_sf"/>
</dbReference>
<name>A0A382GXC6_9ZZZZ</name>
<dbReference type="InterPro" id="IPR051169">
    <property type="entry name" value="NADH-Q_oxidoreductase"/>
</dbReference>
<dbReference type="PANTHER" id="PTHR42913">
    <property type="entry name" value="APOPTOSIS-INDUCING FACTOR 1"/>
    <property type="match status" value="1"/>
</dbReference>
<organism evidence="6">
    <name type="scientific">marine metagenome</name>
    <dbReference type="NCBI Taxonomy" id="408172"/>
    <lineage>
        <taxon>unclassified sequences</taxon>
        <taxon>metagenomes</taxon>
        <taxon>ecological metagenomes</taxon>
    </lineage>
</organism>
<dbReference type="Gene3D" id="3.50.50.100">
    <property type="match status" value="1"/>
</dbReference>
<sequence length="190" mass="20265">MFWVVLFPMDRLPFLSISRADQSPMQIGIPVIKDLVLVGGGHSHVAVLKAFGMRPLAGVRITLISRETQTIYSGMLPGLIAGHYSIDQAHIDLAPLTRFAGARFIRGEVIGIDHQAKTVSLAGRPPVSYDILSLNSGSTPSTSAVTGTEGVVIPVKPIDQFLVHWQHLLQRLEACDGKARIAVIGGGPGG</sequence>
<comment type="cofactor">
    <cofactor evidence="1">
        <name>FAD</name>
        <dbReference type="ChEBI" id="CHEBI:57692"/>
    </cofactor>
</comment>
<dbReference type="PANTHER" id="PTHR42913:SF9">
    <property type="entry name" value="SLR1591 PROTEIN"/>
    <property type="match status" value="1"/>
</dbReference>
<evidence type="ECO:0000259" key="5">
    <source>
        <dbReference type="Pfam" id="PF07992"/>
    </source>
</evidence>
<evidence type="ECO:0000313" key="6">
    <source>
        <dbReference type="EMBL" id="SVB79619.1"/>
    </source>
</evidence>
<evidence type="ECO:0000256" key="4">
    <source>
        <dbReference type="ARBA" id="ARBA00023002"/>
    </source>
</evidence>
<dbReference type="GO" id="GO:0003955">
    <property type="term" value="F:NAD(P)H dehydrogenase (quinone) activity"/>
    <property type="evidence" value="ECO:0007669"/>
    <property type="project" value="TreeGrafter"/>
</dbReference>
<dbReference type="InterPro" id="IPR023753">
    <property type="entry name" value="FAD/NAD-binding_dom"/>
</dbReference>
<evidence type="ECO:0000256" key="2">
    <source>
        <dbReference type="ARBA" id="ARBA00022630"/>
    </source>
</evidence>
<accession>A0A382GXC6</accession>
<proteinExistence type="predicted"/>
<keyword evidence="4" id="KW-0560">Oxidoreductase</keyword>
<protein>
    <recommendedName>
        <fullName evidence="5">FAD/NAD(P)-binding domain-containing protein</fullName>
    </recommendedName>
</protein>
<dbReference type="AlphaFoldDB" id="A0A382GXC6"/>
<dbReference type="GO" id="GO:0019646">
    <property type="term" value="P:aerobic electron transport chain"/>
    <property type="evidence" value="ECO:0007669"/>
    <property type="project" value="TreeGrafter"/>
</dbReference>
<keyword evidence="3" id="KW-0274">FAD</keyword>